<name>A0ABU2NA15_9PSEU</name>
<evidence type="ECO:0000313" key="3">
    <source>
        <dbReference type="Proteomes" id="UP001183202"/>
    </source>
</evidence>
<evidence type="ECO:0000313" key="2">
    <source>
        <dbReference type="EMBL" id="MDT0350308.1"/>
    </source>
</evidence>
<accession>A0ABU2NA15</accession>
<organism evidence="2 3">
    <name type="scientific">Pseudonocardia charpentierae</name>
    <dbReference type="NCBI Taxonomy" id="3075545"/>
    <lineage>
        <taxon>Bacteria</taxon>
        <taxon>Bacillati</taxon>
        <taxon>Actinomycetota</taxon>
        <taxon>Actinomycetes</taxon>
        <taxon>Pseudonocardiales</taxon>
        <taxon>Pseudonocardiaceae</taxon>
        <taxon>Pseudonocardia</taxon>
    </lineage>
</organism>
<feature type="domain" description="Alpha-amylase/branching enzyme C-terminal all beta" evidence="1">
    <location>
        <begin position="27"/>
        <end position="119"/>
    </location>
</feature>
<dbReference type="Gene3D" id="2.60.40.1180">
    <property type="entry name" value="Golgi alpha-mannosidase II"/>
    <property type="match status" value="1"/>
</dbReference>
<keyword evidence="3" id="KW-1185">Reference proteome</keyword>
<dbReference type="Pfam" id="PF02806">
    <property type="entry name" value="Alpha-amylase_C"/>
    <property type="match status" value="1"/>
</dbReference>
<protein>
    <submittedName>
        <fullName evidence="2">Alpha amylase C-terminal domain-containing protein</fullName>
    </submittedName>
</protein>
<dbReference type="SUPFAM" id="SSF51011">
    <property type="entry name" value="Glycosyl hydrolase domain"/>
    <property type="match status" value="1"/>
</dbReference>
<dbReference type="Proteomes" id="UP001183202">
    <property type="component" value="Unassembled WGS sequence"/>
</dbReference>
<dbReference type="RefSeq" id="WP_311556342.1">
    <property type="nucleotide sequence ID" value="NZ_JAVREJ010000007.1"/>
</dbReference>
<reference evidence="3" key="1">
    <citation type="submission" date="2023-07" db="EMBL/GenBank/DDBJ databases">
        <title>30 novel species of actinomycetes from the DSMZ collection.</title>
        <authorList>
            <person name="Nouioui I."/>
        </authorList>
    </citation>
    <scope>NUCLEOTIDE SEQUENCE [LARGE SCALE GENOMIC DNA]</scope>
    <source>
        <strain evidence="3">DSM 45834</strain>
    </source>
</reference>
<dbReference type="EMBL" id="JAVREJ010000007">
    <property type="protein sequence ID" value="MDT0350308.1"/>
    <property type="molecule type" value="Genomic_DNA"/>
</dbReference>
<evidence type="ECO:0000259" key="1">
    <source>
        <dbReference type="Pfam" id="PF02806"/>
    </source>
</evidence>
<proteinExistence type="predicted"/>
<dbReference type="InterPro" id="IPR006048">
    <property type="entry name" value="A-amylase/branching_C"/>
</dbReference>
<gene>
    <name evidence="2" type="ORF">RM445_12320</name>
</gene>
<sequence length="120" mass="13136">MRRLVGAANALRRAHPALRADSLDVTHEDRDNGVLAFVREAGDDVVLVVVNLGDRTFRDHGYGVRTGGRTGRWTQALCTQDAAFGGWDGAGNAYHQPWTQADGMAYVNVPAWSVVVMRRT</sequence>
<dbReference type="InterPro" id="IPR013780">
    <property type="entry name" value="Glyco_hydro_b"/>
</dbReference>
<comment type="caution">
    <text evidence="2">The sequence shown here is derived from an EMBL/GenBank/DDBJ whole genome shotgun (WGS) entry which is preliminary data.</text>
</comment>